<feature type="signal peptide" evidence="2">
    <location>
        <begin position="1"/>
        <end position="33"/>
    </location>
</feature>
<feature type="region of interest" description="Disordered" evidence="1">
    <location>
        <begin position="124"/>
        <end position="145"/>
    </location>
</feature>
<evidence type="ECO:0000313" key="3">
    <source>
        <dbReference type="EMBL" id="GAB0055843.1"/>
    </source>
</evidence>
<dbReference type="Gene3D" id="2.50.20.10">
    <property type="entry name" value="Lipoprotein localisation LolA/LolB/LppX"/>
    <property type="match status" value="1"/>
</dbReference>
<keyword evidence="4" id="KW-1185">Reference proteome</keyword>
<dbReference type="EMBL" id="BAAFGK010000001">
    <property type="protein sequence ID" value="GAB0055843.1"/>
    <property type="molecule type" value="Genomic_DNA"/>
</dbReference>
<organism evidence="3 4">
    <name type="scientific">Candidatus Magnetaquiglobus chichijimensis</name>
    <dbReference type="NCBI Taxonomy" id="3141448"/>
    <lineage>
        <taxon>Bacteria</taxon>
        <taxon>Pseudomonadati</taxon>
        <taxon>Pseudomonadota</taxon>
        <taxon>Magnetococcia</taxon>
        <taxon>Magnetococcales</taxon>
        <taxon>Candidatus Magnetaquicoccaceae</taxon>
        <taxon>Candidatus Magnetaquiglobus</taxon>
    </lineage>
</organism>
<keyword evidence="2" id="KW-0732">Signal</keyword>
<name>A0ABQ0C4N0_9PROT</name>
<protein>
    <recommendedName>
        <fullName evidence="5">Secreted protein</fullName>
    </recommendedName>
</protein>
<evidence type="ECO:0008006" key="5">
    <source>
        <dbReference type="Google" id="ProtNLM"/>
    </source>
</evidence>
<evidence type="ECO:0000256" key="1">
    <source>
        <dbReference type="SAM" id="MobiDB-lite"/>
    </source>
</evidence>
<sequence>MPNLNHSARRHRHPFLARTLLLAWVGWALNAHADSTPIPFSAEVTRSRPEIVQEGARPPVPSARGASPREVPQKKWIQTRGKLFVSPDGVRGESQRDDIPVVMIHLAKEKTLWILLPKQKTYSERKGVSQNRPPLPDDPDGPCRRDKSLICRQVGTEKIDSRQTIHWEISQRGPDQREIPQAHLWIDPRLGIAIREQYMDGLQVELSNIQEGTQPVELFQIPKDYQKQAP</sequence>
<feature type="region of interest" description="Disordered" evidence="1">
    <location>
        <begin position="52"/>
        <end position="71"/>
    </location>
</feature>
<proteinExistence type="predicted"/>
<evidence type="ECO:0000256" key="2">
    <source>
        <dbReference type="SAM" id="SignalP"/>
    </source>
</evidence>
<gene>
    <name evidence="3" type="ORF">SIID45300_00140</name>
</gene>
<feature type="chain" id="PRO_5045950009" description="Secreted protein" evidence="2">
    <location>
        <begin position="34"/>
        <end position="230"/>
    </location>
</feature>
<reference evidence="3 4" key="2">
    <citation type="submission" date="2024-09" db="EMBL/GenBank/DDBJ databases">
        <title>Draft genome sequence of Candidatus Magnetaquicoccaceae bacterium FCR-1.</title>
        <authorList>
            <person name="Shimoshige H."/>
            <person name="Shimamura S."/>
            <person name="Taoka A."/>
            <person name="Kobayashi H."/>
            <person name="Maekawa T."/>
        </authorList>
    </citation>
    <scope>NUCLEOTIDE SEQUENCE [LARGE SCALE GENOMIC DNA]</scope>
    <source>
        <strain evidence="3 4">FCR-1</strain>
    </source>
</reference>
<comment type="caution">
    <text evidence="3">The sequence shown here is derived from an EMBL/GenBank/DDBJ whole genome shotgun (WGS) entry which is preliminary data.</text>
</comment>
<accession>A0ABQ0C4N0</accession>
<dbReference type="Proteomes" id="UP001628193">
    <property type="component" value="Unassembled WGS sequence"/>
</dbReference>
<reference evidence="3 4" key="1">
    <citation type="submission" date="2024-05" db="EMBL/GenBank/DDBJ databases">
        <authorList>
            <consortium name="Candidatus Magnetaquicoccaceae bacterium FCR-1 genome sequencing consortium"/>
            <person name="Shimoshige H."/>
            <person name="Shimamura S."/>
            <person name="Taoka A."/>
            <person name="Kobayashi H."/>
            <person name="Maekawa T."/>
        </authorList>
    </citation>
    <scope>NUCLEOTIDE SEQUENCE [LARGE SCALE GENOMIC DNA]</scope>
    <source>
        <strain evidence="3 4">FCR-1</strain>
    </source>
</reference>
<evidence type="ECO:0000313" key="4">
    <source>
        <dbReference type="Proteomes" id="UP001628193"/>
    </source>
</evidence>